<keyword evidence="3" id="KW-0378">Hydrolase</keyword>
<dbReference type="InterPro" id="IPR008928">
    <property type="entry name" value="6-hairpin_glycosidase_sf"/>
</dbReference>
<proteinExistence type="predicted"/>
<dbReference type="SUPFAM" id="SSF48208">
    <property type="entry name" value="Six-hairpin glycosidases"/>
    <property type="match status" value="1"/>
</dbReference>
<dbReference type="Pfam" id="PF03633">
    <property type="entry name" value="Glyco_hydro_65C"/>
    <property type="match status" value="1"/>
</dbReference>
<dbReference type="InterPro" id="IPR005194">
    <property type="entry name" value="Glyco_hydro_65_C"/>
</dbReference>
<evidence type="ECO:0000259" key="2">
    <source>
        <dbReference type="Pfam" id="PF22422"/>
    </source>
</evidence>
<evidence type="ECO:0000313" key="4">
    <source>
        <dbReference type="Proteomes" id="UP001589776"/>
    </source>
</evidence>
<organism evidence="3 4">
    <name type="scientific">Paenibacillus chartarius</name>
    <dbReference type="NCBI Taxonomy" id="747481"/>
    <lineage>
        <taxon>Bacteria</taxon>
        <taxon>Bacillati</taxon>
        <taxon>Bacillota</taxon>
        <taxon>Bacilli</taxon>
        <taxon>Bacillales</taxon>
        <taxon>Paenibacillaceae</taxon>
        <taxon>Paenibacillus</taxon>
    </lineage>
</organism>
<dbReference type="EMBL" id="JBHLWN010000059">
    <property type="protein sequence ID" value="MFC0213633.1"/>
    <property type="molecule type" value="Genomic_DNA"/>
</dbReference>
<dbReference type="GO" id="GO:0016798">
    <property type="term" value="F:hydrolase activity, acting on glycosyl bonds"/>
    <property type="evidence" value="ECO:0007669"/>
    <property type="project" value="UniProtKB-KW"/>
</dbReference>
<accession>A0ABV6DM04</accession>
<sequence>MLLLPDDFRKYFEIFNEHDQESVTQHVDNASAWEWMRDQMPLFHCPDSCLEETYYFRWWVYRKHIKHTPDGFVITEFHPSVPWAGKHNTINCAVGHHISEGRWLRNRQNFLKEYILFWFKRNGDLRSYSCWIAAAVWNYCEVDGDFQLAIDLLPDMIANYTEWEKSHLNSSGLFWSIDDRDAMEISISGSGLRPTLNTYMYADAVAISNIARLAGDFESEERFKEKANRLKQLVQEHLWDDQAQFFKVIPLKTAEDPVEQWEFRKMDPAHNVREQLGYIPWAFHLPDVGYEQAWTQLMDPAGFFAPFGPTTAEQRHPRFMFSYEHECLWNGPSWPFATSQTLTALANVLNDYEQQVIHKEDYWNILSTYANCHYRTRADGKRVSWLDENLDPYTGEWLSRRILQEWNWPERKGGLERGKDYNHSTFNDLIITGLVGFRVRYDGSFEVNPLIPEGTWQYFCLDRLYYRGKNITIIYDKLGRQYNKSVGLAVYIDGVKVAYSSGLDRLVIDQL</sequence>
<gene>
    <name evidence="3" type="ORF">ACFFK0_14405</name>
</gene>
<keyword evidence="3" id="KW-0326">Glycosidase</keyword>
<reference evidence="3 4" key="1">
    <citation type="submission" date="2024-09" db="EMBL/GenBank/DDBJ databases">
        <authorList>
            <person name="Sun Q."/>
            <person name="Mori K."/>
        </authorList>
    </citation>
    <scope>NUCLEOTIDE SEQUENCE [LARGE SCALE GENOMIC DNA]</scope>
    <source>
        <strain evidence="3 4">CCM 7759</strain>
    </source>
</reference>
<feature type="domain" description="Glycoside hydrolase family 65 C-terminal" evidence="1">
    <location>
        <begin position="438"/>
        <end position="484"/>
    </location>
</feature>
<feature type="domain" description="Mannosylglycerate hydrolase MGH1-like glycoside hydrolase" evidence="2">
    <location>
        <begin position="87"/>
        <end position="424"/>
    </location>
</feature>
<dbReference type="Gene3D" id="1.50.10.10">
    <property type="match status" value="1"/>
</dbReference>
<dbReference type="InterPro" id="IPR012341">
    <property type="entry name" value="6hp_glycosidase-like_sf"/>
</dbReference>
<protein>
    <submittedName>
        <fullName evidence="3">Trehalase family glycosidase</fullName>
    </submittedName>
</protein>
<dbReference type="InterPro" id="IPR054491">
    <property type="entry name" value="MGH1-like_GH"/>
</dbReference>
<keyword evidence="4" id="KW-1185">Reference proteome</keyword>
<name>A0ABV6DM04_9BACL</name>
<dbReference type="RefSeq" id="WP_377470951.1">
    <property type="nucleotide sequence ID" value="NZ_JBHLWN010000059.1"/>
</dbReference>
<dbReference type="Pfam" id="PF22422">
    <property type="entry name" value="MGH1-like_GH"/>
    <property type="match status" value="1"/>
</dbReference>
<comment type="caution">
    <text evidence="3">The sequence shown here is derived from an EMBL/GenBank/DDBJ whole genome shotgun (WGS) entry which is preliminary data.</text>
</comment>
<dbReference type="Proteomes" id="UP001589776">
    <property type="component" value="Unassembled WGS sequence"/>
</dbReference>
<evidence type="ECO:0000259" key="1">
    <source>
        <dbReference type="Pfam" id="PF03633"/>
    </source>
</evidence>
<evidence type="ECO:0000313" key="3">
    <source>
        <dbReference type="EMBL" id="MFC0213633.1"/>
    </source>
</evidence>